<reference evidence="3 5" key="1">
    <citation type="submission" date="2017-11" db="EMBL/GenBank/DDBJ databases">
        <title>Comparitive Functional Genomics of Dry Heat Resistant strains isolated from the Viking Spacecraft.</title>
        <authorList>
            <person name="Seuylemezian A."/>
            <person name="Cooper K."/>
            <person name="Vaishampayan P."/>
        </authorList>
    </citation>
    <scope>NUCLEOTIDE SEQUENCE [LARGE SCALE GENOMIC DNA]</scope>
    <source>
        <strain evidence="3 5">M4.6</strain>
    </source>
</reference>
<dbReference type="InterPro" id="IPR050135">
    <property type="entry name" value="dGTPase-like"/>
</dbReference>
<feature type="transmembrane region" description="Helical" evidence="1">
    <location>
        <begin position="9"/>
        <end position="26"/>
    </location>
</feature>
<evidence type="ECO:0000313" key="6">
    <source>
        <dbReference type="Proteomes" id="UP000235114"/>
    </source>
</evidence>
<evidence type="ECO:0000313" key="4">
    <source>
        <dbReference type="EMBL" id="PLR91959.1"/>
    </source>
</evidence>
<dbReference type="InterPro" id="IPR006674">
    <property type="entry name" value="HD_domain"/>
</dbReference>
<keyword evidence="1" id="KW-0472">Membrane</keyword>
<accession>A0A2N5GIC2</accession>
<protein>
    <recommendedName>
        <fullName evidence="2">HD domain-containing protein</fullName>
    </recommendedName>
</protein>
<organism evidence="3 5">
    <name type="scientific">Bacillus canaveralius</name>
    <dbReference type="NCBI Taxonomy" id="1403243"/>
    <lineage>
        <taxon>Bacteria</taxon>
        <taxon>Bacillati</taxon>
        <taxon>Bacillota</taxon>
        <taxon>Bacilli</taxon>
        <taxon>Bacillales</taxon>
        <taxon>Bacillaceae</taxon>
        <taxon>Bacillus</taxon>
    </lineage>
</organism>
<keyword evidence="1" id="KW-0812">Transmembrane</keyword>
<dbReference type="SUPFAM" id="SSF109604">
    <property type="entry name" value="HD-domain/PDEase-like"/>
    <property type="match status" value="1"/>
</dbReference>
<dbReference type="PANTHER" id="PTHR11373">
    <property type="entry name" value="DEOXYNUCLEOSIDE TRIPHOSPHATE TRIPHOSPHOHYDROLASE"/>
    <property type="match status" value="1"/>
</dbReference>
<dbReference type="Proteomes" id="UP000234951">
    <property type="component" value="Unassembled WGS sequence"/>
</dbReference>
<dbReference type="CDD" id="cd00077">
    <property type="entry name" value="HDc"/>
    <property type="match status" value="1"/>
</dbReference>
<dbReference type="EMBL" id="PGVD01000060">
    <property type="protein sequence ID" value="PLR91959.1"/>
    <property type="molecule type" value="Genomic_DNA"/>
</dbReference>
<comment type="caution">
    <text evidence="3">The sequence shown here is derived from an EMBL/GenBank/DDBJ whole genome shotgun (WGS) entry which is preliminary data.</text>
</comment>
<dbReference type="GO" id="GO:0008832">
    <property type="term" value="F:dGTPase activity"/>
    <property type="evidence" value="ECO:0007669"/>
    <property type="project" value="TreeGrafter"/>
</dbReference>
<proteinExistence type="predicted"/>
<dbReference type="PANTHER" id="PTHR11373:SF4">
    <property type="entry name" value="DEOXYNUCLEOSIDE TRIPHOSPHATE TRIPHOSPHOHYDROLASE SAMHD1"/>
    <property type="match status" value="1"/>
</dbReference>
<evidence type="ECO:0000256" key="1">
    <source>
        <dbReference type="SAM" id="Phobius"/>
    </source>
</evidence>
<keyword evidence="6" id="KW-1185">Reference proteome</keyword>
<dbReference type="EMBL" id="PGVA01000047">
    <property type="protein sequence ID" value="PLR80639.1"/>
    <property type="molecule type" value="Genomic_DNA"/>
</dbReference>
<dbReference type="Gene3D" id="1.10.3210.10">
    <property type="entry name" value="Hypothetical protein af1432"/>
    <property type="match status" value="1"/>
</dbReference>
<keyword evidence="1" id="KW-1133">Transmembrane helix</keyword>
<dbReference type="OrthoDB" id="9803619at2"/>
<dbReference type="AlphaFoldDB" id="A0A2N5GIC2"/>
<evidence type="ECO:0000313" key="3">
    <source>
        <dbReference type="EMBL" id="PLR80639.1"/>
    </source>
</evidence>
<dbReference type="GO" id="GO:0006203">
    <property type="term" value="P:dGTP catabolic process"/>
    <property type="evidence" value="ECO:0007669"/>
    <property type="project" value="TreeGrafter"/>
</dbReference>
<gene>
    <name evidence="3" type="ORF">CU635_17710</name>
    <name evidence="4" type="ORF">CVD25_18990</name>
</gene>
<evidence type="ECO:0000259" key="2">
    <source>
        <dbReference type="Pfam" id="PF01966"/>
    </source>
</evidence>
<reference evidence="4 6" key="2">
    <citation type="submission" date="2017-12" db="EMBL/GenBank/DDBJ databases">
        <title>Comparative Functional Genomics of Dry Heat Resistant strains isolated from the Viking Spacecraft.</title>
        <authorList>
            <person name="Seuylemezian A."/>
            <person name="Cooper K."/>
            <person name="Vaishampayan P."/>
        </authorList>
    </citation>
    <scope>NUCLEOTIDE SEQUENCE [LARGE SCALE GENOMIC DNA]</scope>
    <source>
        <strain evidence="4 6">ATCC 29669</strain>
    </source>
</reference>
<name>A0A2N5GIC2_9BACI</name>
<dbReference type="InterPro" id="IPR003607">
    <property type="entry name" value="HD/PDEase_dom"/>
</dbReference>
<sequence length="708" mass="83020">MRDMIYSVLLYYIVLLYLVVLAVSYYKNIFSFYGKYQDSEIFCRKSKNKKKEGGLLWMEGKSVLQIADNIHGSIQISKLEKQLISTQAFNRLHNILQNSTVYLTYPSNQTKRFAHSLGVLHLGGEMFKHSLINANDDVRYEFLNAINEEIQLTINHKEFQRILRERLSAFLDQTDIHDFKKIVPNDPLFVSSLPASIDKNEHYFAYSLMYQSVRCAALLHDIGHPPFSHIAEYALKEVIDQVKEQQELTIRQNKFLDITEKYASNKGKIDLHEKIGNQISDRLLESILRNDRDNINNKEDAKQHLFYLLVNTFTTYILEDKRQENGGTIFENVHRIVDGSIDCDRLDYVTRDTCSSSVNKGKIEYDRLINSMKLMKDDLGNYMFCFDMRTLSSIEDFFSKRWHLYKYIIFHHRVIKTDALLGKAIVKLAWDYLNKDEADTPQQNENTLPFDISGLWRAVEELFSDSDYFNALIQWDDSWLLTVLRQKYFSEYQSSEEVIKEQLEELLSNRKNYYSLVKRMDDFCEIDNSIIQTIKDNREPIEQLRNQIRLQGLPSIKLIDKLCEQVDNYNKESVASILNEGFFLYNLMLLMEALTVSNIQDILKETIEIVVKQEGIRDLIVAFKQLGTGLEKKIPYLYYHNRMVNLNNFSNIQNELNQNKSLFPVFFAYLCGKGKLSNSEMREMIGKAIGVRLLELFEELYNSLKQEK</sequence>
<dbReference type="Proteomes" id="UP000235114">
    <property type="component" value="Unassembled WGS sequence"/>
</dbReference>
<dbReference type="Pfam" id="PF01966">
    <property type="entry name" value="HD"/>
    <property type="match status" value="1"/>
</dbReference>
<feature type="domain" description="HD" evidence="2">
    <location>
        <begin position="213"/>
        <end position="243"/>
    </location>
</feature>
<evidence type="ECO:0000313" key="5">
    <source>
        <dbReference type="Proteomes" id="UP000234951"/>
    </source>
</evidence>